<dbReference type="RefSeq" id="WP_353651223.1">
    <property type="nucleotide sequence ID" value="NZ_CP159218.1"/>
</dbReference>
<reference evidence="1" key="1">
    <citation type="submission" date="2024-05" db="EMBL/GenBank/DDBJ databases">
        <authorList>
            <person name="Cai S.Y."/>
            <person name="Jin L.M."/>
            <person name="Li H.R."/>
        </authorList>
    </citation>
    <scope>NUCLEOTIDE SEQUENCE</scope>
    <source>
        <strain evidence="1">A5-74</strain>
    </source>
</reference>
<gene>
    <name evidence="1" type="ORF">ABLG96_10240</name>
</gene>
<accession>A0AAU8DWI0</accession>
<sequence>MKSHWISGQDGSFRRVGSTDMTSAIAANVFPPWTCRSLGKANTMRKSQLAGRARSRLITLAVAASVTMTGGLLTASQATAGSASAGASAGGDAGLGQLDGQLPRDHLTLESALQVDLSRETVRLPLYKGKAHGKTAWFVLLDASDSGLAADLGINYAPKLANLAIGCHSCVQTVKLESPTPQQNRFGQAVVDFQDAPDFSPTRMAVPGPTGFPLTSFQPGAVGGPHYSPFIKIAGSEVVYSAPIVATGDGMFDVDHHTNTADRVLGVHIAPPAPPGKYYESWVDMLFIKGFDAGQPIIYLSTDAGQPLTAVLERATYAPALDRAAYNGGDDFLGSARERLFGFINGQTGRNNPQAQGFGHLATDGLIGRDASAHDILLIQALRNGGDLLNVFGDFPTLTDARHSKAYSPLWDAQLGLWTPKAVEQGLNTRQIDENQVFNLAASRPDLLTGVDPATGKPAPYGSVGVNINCAVIGFTAKAPTANLAQPLPDSQFPPR</sequence>
<name>A0AAU8DWI0_9ACTN</name>
<organism evidence="1">
    <name type="scientific">Nakamurella sp. A5-74</name>
    <dbReference type="NCBI Taxonomy" id="3158264"/>
    <lineage>
        <taxon>Bacteria</taxon>
        <taxon>Bacillati</taxon>
        <taxon>Actinomycetota</taxon>
        <taxon>Actinomycetes</taxon>
        <taxon>Nakamurellales</taxon>
        <taxon>Nakamurellaceae</taxon>
        <taxon>Nakamurella</taxon>
    </lineage>
</organism>
<protein>
    <submittedName>
        <fullName evidence="1">Uncharacterized protein</fullName>
    </submittedName>
</protein>
<dbReference type="EMBL" id="CP159218">
    <property type="protein sequence ID" value="XCG65618.1"/>
    <property type="molecule type" value="Genomic_DNA"/>
</dbReference>
<evidence type="ECO:0000313" key="1">
    <source>
        <dbReference type="EMBL" id="XCG65618.1"/>
    </source>
</evidence>
<proteinExistence type="predicted"/>
<dbReference type="AlphaFoldDB" id="A0AAU8DWI0"/>